<reference evidence="2 3" key="1">
    <citation type="submission" date="2017-06" db="EMBL/GenBank/DDBJ databases">
        <title>Yangia sp. YSBP01 complete genome sequence.</title>
        <authorList>
            <person name="Woo J.-H."/>
            <person name="Kim H.-S."/>
        </authorList>
    </citation>
    <scope>NUCLEOTIDE SEQUENCE [LARGE SCALE GENOMIC DNA]</scope>
    <source>
        <strain evidence="2 3">YSBP01</strain>
    </source>
</reference>
<protein>
    <recommendedName>
        <fullName evidence="4">Phage holin family protein</fullName>
    </recommendedName>
</protein>
<accession>A0A2U8HB88</accession>
<evidence type="ECO:0000256" key="1">
    <source>
        <dbReference type="SAM" id="Phobius"/>
    </source>
</evidence>
<evidence type="ECO:0008006" key="4">
    <source>
        <dbReference type="Google" id="ProtNLM"/>
    </source>
</evidence>
<dbReference type="OrthoDB" id="7865288at2"/>
<gene>
    <name evidence="2" type="ORF">CEW88_03840</name>
</gene>
<dbReference type="AlphaFoldDB" id="A0A2U8HB88"/>
<dbReference type="InterPro" id="IPR009937">
    <property type="entry name" value="Phage_holin_3_6"/>
</dbReference>
<organism evidence="2 3">
    <name type="scientific">Alloyangia pacifica</name>
    <dbReference type="NCBI Taxonomy" id="311180"/>
    <lineage>
        <taxon>Bacteria</taxon>
        <taxon>Pseudomonadati</taxon>
        <taxon>Pseudomonadota</taxon>
        <taxon>Alphaproteobacteria</taxon>
        <taxon>Rhodobacterales</taxon>
        <taxon>Roseobacteraceae</taxon>
        <taxon>Alloyangia</taxon>
    </lineage>
</organism>
<keyword evidence="1" id="KW-0812">Transmembrane</keyword>
<dbReference type="Pfam" id="PF07332">
    <property type="entry name" value="Phage_holin_3_6"/>
    <property type="match status" value="1"/>
</dbReference>
<dbReference type="EMBL" id="CP022189">
    <property type="protein sequence ID" value="AWI82870.1"/>
    <property type="molecule type" value="Genomic_DNA"/>
</dbReference>
<dbReference type="KEGG" id="ypac:CEW88_03840"/>
<name>A0A2U8HB88_9RHOB</name>
<keyword evidence="1" id="KW-0472">Membrane</keyword>
<evidence type="ECO:0000313" key="2">
    <source>
        <dbReference type="EMBL" id="AWI82870.1"/>
    </source>
</evidence>
<dbReference type="RefSeq" id="WP_108964760.1">
    <property type="nucleotide sequence ID" value="NZ_CP022189.1"/>
</dbReference>
<feature type="transmembrane region" description="Helical" evidence="1">
    <location>
        <begin position="45"/>
        <end position="73"/>
    </location>
</feature>
<sequence length="131" mass="13422">MPTEQTTGTTNLVSNIIGHVTTLVRKEMELARAELGENLNGAMTAVGVIVAGVVFTLVGLNVIAAALVAALTAAGVHPFWSAVIVGGVALIAALIMIKGGMSKLKASSLAPTRTTENVRRDVSAIRETTNG</sequence>
<keyword evidence="1" id="KW-1133">Transmembrane helix</keyword>
<evidence type="ECO:0000313" key="3">
    <source>
        <dbReference type="Proteomes" id="UP000244915"/>
    </source>
</evidence>
<feature type="transmembrane region" description="Helical" evidence="1">
    <location>
        <begin position="79"/>
        <end position="97"/>
    </location>
</feature>
<dbReference type="Proteomes" id="UP000244915">
    <property type="component" value="Chromosome 1"/>
</dbReference>
<proteinExistence type="predicted"/>